<keyword evidence="3" id="KW-1185">Reference proteome</keyword>
<dbReference type="AlphaFoldDB" id="A0A4Z2GWS1"/>
<evidence type="ECO:0000313" key="3">
    <source>
        <dbReference type="Proteomes" id="UP000314294"/>
    </source>
</evidence>
<feature type="compositionally biased region" description="Basic and acidic residues" evidence="1">
    <location>
        <begin position="114"/>
        <end position="124"/>
    </location>
</feature>
<dbReference type="EMBL" id="SRLO01000398">
    <property type="protein sequence ID" value="TNN57700.1"/>
    <property type="molecule type" value="Genomic_DNA"/>
</dbReference>
<feature type="region of interest" description="Disordered" evidence="1">
    <location>
        <begin position="114"/>
        <end position="138"/>
    </location>
</feature>
<protein>
    <submittedName>
        <fullName evidence="2">Uncharacterized protein</fullName>
    </submittedName>
</protein>
<gene>
    <name evidence="2" type="ORF">EYF80_032068</name>
</gene>
<evidence type="ECO:0000313" key="2">
    <source>
        <dbReference type="EMBL" id="TNN57700.1"/>
    </source>
</evidence>
<dbReference type="Proteomes" id="UP000314294">
    <property type="component" value="Unassembled WGS sequence"/>
</dbReference>
<name>A0A4Z2GWS1_9TELE</name>
<evidence type="ECO:0000256" key="1">
    <source>
        <dbReference type="SAM" id="MobiDB-lite"/>
    </source>
</evidence>
<sequence>MSYHWATAAEYHTLSSSPAGISLSTRADQSDPVWHGTARLIHELSPHQADLSRQTGPTSLRSDTYFPSLKTPGTGPIRSPTGTLQSANTLTVVDARVACMAWAEIRTMKADGDRVGECKEEGGGRRKRGGGGRREDEDRPISALKMMCWRYALRLF</sequence>
<comment type="caution">
    <text evidence="2">The sequence shown here is derived from an EMBL/GenBank/DDBJ whole genome shotgun (WGS) entry which is preliminary data.</text>
</comment>
<accession>A0A4Z2GWS1</accession>
<reference evidence="2 3" key="1">
    <citation type="submission" date="2019-03" db="EMBL/GenBank/DDBJ databases">
        <title>First draft genome of Liparis tanakae, snailfish: a comprehensive survey of snailfish specific genes.</title>
        <authorList>
            <person name="Kim W."/>
            <person name="Song I."/>
            <person name="Jeong J.-H."/>
            <person name="Kim D."/>
            <person name="Kim S."/>
            <person name="Ryu S."/>
            <person name="Song J.Y."/>
            <person name="Lee S.K."/>
        </authorList>
    </citation>
    <scope>NUCLEOTIDE SEQUENCE [LARGE SCALE GENOMIC DNA]</scope>
    <source>
        <tissue evidence="2">Muscle</tissue>
    </source>
</reference>
<proteinExistence type="predicted"/>
<organism evidence="2 3">
    <name type="scientific">Liparis tanakae</name>
    <name type="common">Tanaka's snailfish</name>
    <dbReference type="NCBI Taxonomy" id="230148"/>
    <lineage>
        <taxon>Eukaryota</taxon>
        <taxon>Metazoa</taxon>
        <taxon>Chordata</taxon>
        <taxon>Craniata</taxon>
        <taxon>Vertebrata</taxon>
        <taxon>Euteleostomi</taxon>
        <taxon>Actinopterygii</taxon>
        <taxon>Neopterygii</taxon>
        <taxon>Teleostei</taxon>
        <taxon>Neoteleostei</taxon>
        <taxon>Acanthomorphata</taxon>
        <taxon>Eupercaria</taxon>
        <taxon>Perciformes</taxon>
        <taxon>Cottioidei</taxon>
        <taxon>Cottales</taxon>
        <taxon>Liparidae</taxon>
        <taxon>Liparis</taxon>
    </lineage>
</organism>